<dbReference type="GO" id="GO:0005975">
    <property type="term" value="P:carbohydrate metabolic process"/>
    <property type="evidence" value="ECO:0007669"/>
    <property type="project" value="UniProtKB-ARBA"/>
</dbReference>
<dbReference type="GO" id="GO:0004553">
    <property type="term" value="F:hydrolase activity, hydrolyzing O-glycosyl compounds"/>
    <property type="evidence" value="ECO:0007669"/>
    <property type="project" value="UniProtKB-ARBA"/>
</dbReference>
<dbReference type="Proteomes" id="UP000484164">
    <property type="component" value="Unassembled WGS sequence"/>
</dbReference>
<dbReference type="Pfam" id="PF13585">
    <property type="entry name" value="CHU_C"/>
    <property type="match status" value="1"/>
</dbReference>
<accession>A0A6L3ZEM2</accession>
<dbReference type="OrthoDB" id="9765926at2"/>
<dbReference type="EMBL" id="WBVQ01000002">
    <property type="protein sequence ID" value="KAB2816048.1"/>
    <property type="molecule type" value="Genomic_DNA"/>
</dbReference>
<dbReference type="SUPFAM" id="SSF49899">
    <property type="entry name" value="Concanavalin A-like lectins/glucanases"/>
    <property type="match status" value="1"/>
</dbReference>
<proteinExistence type="predicted"/>
<dbReference type="AlphaFoldDB" id="A0A6L3ZEM2"/>
<organism evidence="1 2">
    <name type="scientific">Phaeocystidibacter marisrubri</name>
    <dbReference type="NCBI Taxonomy" id="1577780"/>
    <lineage>
        <taxon>Bacteria</taxon>
        <taxon>Pseudomonadati</taxon>
        <taxon>Bacteroidota</taxon>
        <taxon>Flavobacteriia</taxon>
        <taxon>Flavobacteriales</taxon>
        <taxon>Phaeocystidibacteraceae</taxon>
        <taxon>Phaeocystidibacter</taxon>
    </lineage>
</organism>
<dbReference type="NCBIfam" id="TIGR04131">
    <property type="entry name" value="Bac_Flav_CTERM"/>
    <property type="match status" value="1"/>
</dbReference>
<dbReference type="Pfam" id="PF13385">
    <property type="entry name" value="Laminin_G_3"/>
    <property type="match status" value="1"/>
</dbReference>
<name>A0A6L3ZEM2_9FLAO</name>
<gene>
    <name evidence="1" type="ORF">F8C82_10175</name>
</gene>
<evidence type="ECO:0000313" key="2">
    <source>
        <dbReference type="Proteomes" id="UP000484164"/>
    </source>
</evidence>
<sequence length="707" mass="80616">MSSYSYIYVCMRLKLLTIVLFGVLFCWQMEGQDYALNMRAGGQNVHFEIPSGATDNFKTLSFWIKPNSTWDATLSQPIPIVVKDKYDVSTTWGGRFLIYVDNGQVIWTIGDYNGPAAGYSIASDKSRWEADIWYHMAFVLHPQSGMQMYVNGILQNSTNPRTDLPPGPVEGADEPFIVGAWGTGEHYYLPAQLDEFRIWSVAKTENDIRANMCTRVGCVNGLVLNYNFNSMVPNGLTDVCGIHSLPYEASITSQRYKLSTAPLGDKSEYLYTNSFPGNELAGELVADSIILTNMNIAPNEGMHIYMSTGRPAVQAGLPDSIQYAEGILGVWSTDTNARFDVRIVLDPTTSDCQNCTFLMSRDRQVDSFYFRTEPLTSCGYEMQNESDNGRRWREEYYPIHQFRFLPGMDDSLAICANGQYRLSVRFLQDATYLWDNGSTADGRFINQSGKYWVEMDYRGCKSSDTIYVTLDSVPEFDFGFTDTTICQGDTITIECPLPGVKYEWKRGDTTRAIQIWEKGIYRLETTYGICSHRDQFAVQVIPRLNADLGPDSTLCLGQERSWRFNPTVGSYLWWDGSRSSSNSVFNQPGTYWVQIENECFIATDTVTFDFIDCDCRIDIPNTFTPNLDRVNDQTGVFTRCYFRYYEFVVMDRWGNRVFYSEDANERWDGTFNGENCPQGIYSYVLSYRRWTGPKEPVVKSGTMMLLR</sequence>
<reference evidence="1 2" key="1">
    <citation type="submission" date="2019-10" db="EMBL/GenBank/DDBJ databases">
        <title>Genome sequence of Phaeocystidibacter marisrubri JCM30614 (type strain).</title>
        <authorList>
            <person name="Bowman J.P."/>
        </authorList>
    </citation>
    <scope>NUCLEOTIDE SEQUENCE [LARGE SCALE GENOMIC DNA]</scope>
    <source>
        <strain evidence="1 2">JCM 30614</strain>
    </source>
</reference>
<keyword evidence="2" id="KW-1185">Reference proteome</keyword>
<dbReference type="Gene3D" id="2.60.120.200">
    <property type="match status" value="1"/>
</dbReference>
<dbReference type="InterPro" id="IPR013320">
    <property type="entry name" value="ConA-like_dom_sf"/>
</dbReference>
<dbReference type="InterPro" id="IPR026341">
    <property type="entry name" value="T9SS_type_B"/>
</dbReference>
<comment type="caution">
    <text evidence="1">The sequence shown here is derived from an EMBL/GenBank/DDBJ whole genome shotgun (WGS) entry which is preliminary data.</text>
</comment>
<protein>
    <submittedName>
        <fullName evidence="1">T9SS type B sorting domain-containing protein</fullName>
    </submittedName>
</protein>
<evidence type="ECO:0000313" key="1">
    <source>
        <dbReference type="EMBL" id="KAB2816048.1"/>
    </source>
</evidence>